<dbReference type="Pfam" id="PF00990">
    <property type="entry name" value="GGDEF"/>
    <property type="match status" value="1"/>
</dbReference>
<dbReference type="InterPro" id="IPR035965">
    <property type="entry name" value="PAS-like_dom_sf"/>
</dbReference>
<dbReference type="GO" id="GO:0006355">
    <property type="term" value="P:regulation of DNA-templated transcription"/>
    <property type="evidence" value="ECO:0007669"/>
    <property type="project" value="InterPro"/>
</dbReference>
<feature type="domain" description="PAS" evidence="1">
    <location>
        <begin position="1"/>
        <end position="71"/>
    </location>
</feature>
<dbReference type="PANTHER" id="PTHR46663">
    <property type="entry name" value="DIGUANYLATE CYCLASE DGCT-RELATED"/>
    <property type="match status" value="1"/>
</dbReference>
<dbReference type="InterPro" id="IPR000014">
    <property type="entry name" value="PAS"/>
</dbReference>
<dbReference type="InterPro" id="IPR000160">
    <property type="entry name" value="GGDEF_dom"/>
</dbReference>
<sequence>MNKLLYQVLDNLNEGIVILNEDLQIMYWNYYMEETTNLKRYHILNQSITDVLPDLGRNYYLDAFHDVQEQGIIRFFSGAIHKQMLNNSDHFNLKVTRIENNGKLFIQLEFINVTSQFNQIKQLKSYVNQLWETNKELKEKEKTIQKLAYYDKLTGVANRSLFYEVSAALLAKAKRDKSLLGLMFCDVNKFKSINDTYGHEFGDKVLIHVAELLSKAARENDLVCRYGGDEFLILLPDMKEVENYNAVVSRIVELTKDAVEIQNITIPLSISGGISFYPADADTIDQLIVKADAAMYVAKQLKGMETYFYRMD</sequence>
<dbReference type="SUPFAM" id="SSF55785">
    <property type="entry name" value="PYP-like sensor domain (PAS domain)"/>
    <property type="match status" value="1"/>
</dbReference>
<comment type="caution">
    <text evidence="3">The sequence shown here is derived from an EMBL/GenBank/DDBJ whole genome shotgun (WGS) entry which is preliminary data.</text>
</comment>
<dbReference type="AlphaFoldDB" id="A0A3E2ND79"/>
<reference evidence="3 4" key="1">
    <citation type="submission" date="2018-07" db="EMBL/GenBank/DDBJ databases">
        <title>New species, Clostridium PI-S10-A1B.</title>
        <authorList>
            <person name="Krishna G."/>
            <person name="Summeta K."/>
            <person name="Shikha S."/>
            <person name="Prabhu P.B."/>
            <person name="Suresh K."/>
        </authorList>
    </citation>
    <scope>NUCLEOTIDE SEQUENCE [LARGE SCALE GENOMIC DNA]</scope>
    <source>
        <strain evidence="3 4">PI-S10-A1B</strain>
    </source>
</reference>
<dbReference type="RefSeq" id="WP_117417110.1">
    <property type="nucleotide sequence ID" value="NZ_QOHO01000030.1"/>
</dbReference>
<name>A0A3E2ND79_9FIRM</name>
<dbReference type="Gene3D" id="3.30.70.270">
    <property type="match status" value="1"/>
</dbReference>
<evidence type="ECO:0000313" key="3">
    <source>
        <dbReference type="EMBL" id="RFZ78934.1"/>
    </source>
</evidence>
<dbReference type="CDD" id="cd00130">
    <property type="entry name" value="PAS"/>
    <property type="match status" value="1"/>
</dbReference>
<dbReference type="PROSITE" id="PS50112">
    <property type="entry name" value="PAS"/>
    <property type="match status" value="1"/>
</dbReference>
<dbReference type="InterPro" id="IPR029787">
    <property type="entry name" value="Nucleotide_cyclase"/>
</dbReference>
<proteinExistence type="predicted"/>
<dbReference type="OrthoDB" id="9805474at2"/>
<evidence type="ECO:0000259" key="1">
    <source>
        <dbReference type="PROSITE" id="PS50112"/>
    </source>
</evidence>
<dbReference type="Gene3D" id="3.30.450.20">
    <property type="entry name" value="PAS domain"/>
    <property type="match status" value="1"/>
</dbReference>
<dbReference type="InterPro" id="IPR013767">
    <property type="entry name" value="PAS_fold"/>
</dbReference>
<evidence type="ECO:0000313" key="4">
    <source>
        <dbReference type="Proteomes" id="UP000260680"/>
    </source>
</evidence>
<evidence type="ECO:0000259" key="2">
    <source>
        <dbReference type="PROSITE" id="PS50887"/>
    </source>
</evidence>
<dbReference type="NCBIfam" id="TIGR00254">
    <property type="entry name" value="GGDEF"/>
    <property type="match status" value="1"/>
</dbReference>
<dbReference type="InterPro" id="IPR043128">
    <property type="entry name" value="Rev_trsase/Diguanyl_cyclase"/>
</dbReference>
<dbReference type="Proteomes" id="UP000260680">
    <property type="component" value="Unassembled WGS sequence"/>
</dbReference>
<dbReference type="Pfam" id="PF00989">
    <property type="entry name" value="PAS"/>
    <property type="match status" value="1"/>
</dbReference>
<protein>
    <submittedName>
        <fullName evidence="3">Sensor domain-containing diguanylate cyclase</fullName>
    </submittedName>
</protein>
<dbReference type="PANTHER" id="PTHR46663:SF2">
    <property type="entry name" value="GGDEF DOMAIN-CONTAINING PROTEIN"/>
    <property type="match status" value="1"/>
</dbReference>
<dbReference type="SMART" id="SM00267">
    <property type="entry name" value="GGDEF"/>
    <property type="match status" value="1"/>
</dbReference>
<dbReference type="CDD" id="cd01949">
    <property type="entry name" value="GGDEF"/>
    <property type="match status" value="1"/>
</dbReference>
<dbReference type="SUPFAM" id="SSF55073">
    <property type="entry name" value="Nucleotide cyclase"/>
    <property type="match status" value="1"/>
</dbReference>
<organism evidence="3 4">
    <name type="scientific">Lacrimispora amygdalina</name>
    <dbReference type="NCBI Taxonomy" id="253257"/>
    <lineage>
        <taxon>Bacteria</taxon>
        <taxon>Bacillati</taxon>
        <taxon>Bacillota</taxon>
        <taxon>Clostridia</taxon>
        <taxon>Lachnospirales</taxon>
        <taxon>Lachnospiraceae</taxon>
        <taxon>Lacrimispora</taxon>
    </lineage>
</organism>
<dbReference type="FunFam" id="3.30.70.270:FF:000001">
    <property type="entry name" value="Diguanylate cyclase domain protein"/>
    <property type="match status" value="1"/>
</dbReference>
<dbReference type="SMART" id="SM00091">
    <property type="entry name" value="PAS"/>
    <property type="match status" value="1"/>
</dbReference>
<accession>A0A3E2ND79</accession>
<dbReference type="InterPro" id="IPR052163">
    <property type="entry name" value="DGC-Regulatory_Protein"/>
</dbReference>
<dbReference type="EMBL" id="QOHO01000030">
    <property type="protein sequence ID" value="RFZ78934.1"/>
    <property type="molecule type" value="Genomic_DNA"/>
</dbReference>
<gene>
    <name evidence="3" type="ORF">DS742_11310</name>
</gene>
<feature type="domain" description="GGDEF" evidence="2">
    <location>
        <begin position="178"/>
        <end position="312"/>
    </location>
</feature>
<dbReference type="PROSITE" id="PS50887">
    <property type="entry name" value="GGDEF"/>
    <property type="match status" value="1"/>
</dbReference>